<dbReference type="Proteomes" id="UP000289738">
    <property type="component" value="Chromosome A06"/>
</dbReference>
<evidence type="ECO:0000259" key="1">
    <source>
        <dbReference type="Pfam" id="PF23310"/>
    </source>
</evidence>
<accession>A0A445CQ56</accession>
<organism evidence="2 3">
    <name type="scientific">Arachis hypogaea</name>
    <name type="common">Peanut</name>
    <dbReference type="NCBI Taxonomy" id="3818"/>
    <lineage>
        <taxon>Eukaryota</taxon>
        <taxon>Viridiplantae</taxon>
        <taxon>Streptophyta</taxon>
        <taxon>Embryophyta</taxon>
        <taxon>Tracheophyta</taxon>
        <taxon>Spermatophyta</taxon>
        <taxon>Magnoliopsida</taxon>
        <taxon>eudicotyledons</taxon>
        <taxon>Gunneridae</taxon>
        <taxon>Pentapetalae</taxon>
        <taxon>rosids</taxon>
        <taxon>fabids</taxon>
        <taxon>Fabales</taxon>
        <taxon>Fabaceae</taxon>
        <taxon>Papilionoideae</taxon>
        <taxon>50 kb inversion clade</taxon>
        <taxon>dalbergioids sensu lato</taxon>
        <taxon>Dalbergieae</taxon>
        <taxon>Pterocarpus clade</taxon>
        <taxon>Arachis</taxon>
    </lineage>
</organism>
<dbReference type="PANTHER" id="PTHR33784">
    <property type="entry name" value="OS05G0482100 PROTEIN"/>
    <property type="match status" value="1"/>
</dbReference>
<comment type="caution">
    <text evidence="2">The sequence shown here is derived from an EMBL/GenBank/DDBJ whole genome shotgun (WGS) entry which is preliminary data.</text>
</comment>
<evidence type="ECO:0000313" key="2">
    <source>
        <dbReference type="EMBL" id="RYR53072.1"/>
    </source>
</evidence>
<dbReference type="Pfam" id="PF23310">
    <property type="entry name" value="TPR_27"/>
    <property type="match status" value="1"/>
</dbReference>
<dbReference type="PANTHER" id="PTHR33784:SF10">
    <property type="entry name" value="F-BOX PROTEIN"/>
    <property type="match status" value="1"/>
</dbReference>
<feature type="domain" description="At2g35280-like TPR" evidence="1">
    <location>
        <begin position="256"/>
        <end position="328"/>
    </location>
</feature>
<evidence type="ECO:0000313" key="3">
    <source>
        <dbReference type="Proteomes" id="UP000289738"/>
    </source>
</evidence>
<name>A0A445CQ56_ARAHY</name>
<dbReference type="InterPro" id="IPR057136">
    <property type="entry name" value="At2g35280_TPR_dom"/>
</dbReference>
<proteinExistence type="predicted"/>
<gene>
    <name evidence="2" type="ORF">Ahy_A06g027956</name>
</gene>
<dbReference type="InterPro" id="IPR040338">
    <property type="entry name" value="At1g67623-like"/>
</dbReference>
<keyword evidence="3" id="KW-1185">Reference proteome</keyword>
<dbReference type="EMBL" id="SDMP01000006">
    <property type="protein sequence ID" value="RYR53072.1"/>
    <property type="molecule type" value="Genomic_DNA"/>
</dbReference>
<dbReference type="AlphaFoldDB" id="A0A445CQ56"/>
<protein>
    <recommendedName>
        <fullName evidence="1">At2g35280-like TPR domain-containing protein</fullName>
    </recommendedName>
</protein>
<reference evidence="2 3" key="1">
    <citation type="submission" date="2019-01" db="EMBL/GenBank/DDBJ databases">
        <title>Sequencing of cultivated peanut Arachis hypogaea provides insights into genome evolution and oil improvement.</title>
        <authorList>
            <person name="Chen X."/>
        </authorList>
    </citation>
    <scope>NUCLEOTIDE SEQUENCE [LARGE SCALE GENOMIC DNA]</scope>
    <source>
        <strain evidence="3">cv. Fuhuasheng</strain>
        <tissue evidence="2">Leaves</tissue>
    </source>
</reference>
<sequence>MVRGVQMMEGFLMKKGRQRVERRSYGKEELKKGYYLQMAGGSMKNGRKKKAAKKVRDKGTVSVEYECPLNLLPRDIWVRIATRVSCKVFLGAARSDTIYKEVSMMELPIVSFLDNYGLPKHRFIERCAEAGNPGAMLRAEMTEFSLFGDCVGVTGDELEGYYMCAMLLLSIAIEDEELMRKGLKFFEIVRASGALERCRGVFNHLFAGPRLELMPLYTGLPKVYRSTSCRTRGIMGDVKDLSWVSCVQCLADYEVQGLTEYFWIARRGIGMELLCKAWTEGSVEAGYLSAMLLLCDNENKEKMQRGVEMSESIHTSKETLKSAGSSLRTFSRSDRLTRSGFSWRC</sequence>